<keyword evidence="10" id="KW-1185">Reference proteome</keyword>
<name>A0A8H6JBT3_9PEZI</name>
<sequence length="342" mass="35945">MDDVTYSSERNIASILIVPHAVFSILATVLVGLRIYTVRTVAKTPPTFDERVAVVALIANHLMLICEGVAVNYGLGTATPTILTDFPEGIAGFLKCILAIEIAYGIACPLSKLAVLTMLYHIFSASNILRLCVFAIALGLVGWGIAVVGVSIFTCTPVARFWDQTIPGTCIDSSKFYIGITVPPNIVFDLLTVALPIHEVWGLQMGRDKKLAITGVFLLGGSVVLVSVARLVLFMIYRPGEGASGNNLSQTVIIPHAASAVEICLAIVGACLPPCAPLFRRLLSSVFGSSVGSGVITGAAARQDPRTSTPSSRSARSRTAGSVSRTTSTTSIVRVGSLGRGV</sequence>
<evidence type="ECO:0000256" key="3">
    <source>
        <dbReference type="ARBA" id="ARBA00022989"/>
    </source>
</evidence>
<evidence type="ECO:0000256" key="2">
    <source>
        <dbReference type="ARBA" id="ARBA00022692"/>
    </source>
</evidence>
<feature type="transmembrane region" description="Helical" evidence="7">
    <location>
        <begin position="12"/>
        <end position="33"/>
    </location>
</feature>
<dbReference type="EMBL" id="WIGN01000097">
    <property type="protein sequence ID" value="KAF6809721.1"/>
    <property type="molecule type" value="Genomic_DNA"/>
</dbReference>
<feature type="transmembrane region" description="Helical" evidence="7">
    <location>
        <begin position="174"/>
        <end position="195"/>
    </location>
</feature>
<feature type="transmembrane region" description="Helical" evidence="7">
    <location>
        <begin position="216"/>
        <end position="237"/>
    </location>
</feature>
<dbReference type="PANTHER" id="PTHR33048:SF47">
    <property type="entry name" value="INTEGRAL MEMBRANE PROTEIN-RELATED"/>
    <property type="match status" value="1"/>
</dbReference>
<reference evidence="9 10" key="1">
    <citation type="journal article" date="2020" name="Phytopathology">
        <title>Genome Sequence Resources of Colletotrichum truncatum, C. plurivorum, C. musicola, and C. sojae: Four Species Pathogenic to Soybean (Glycine max).</title>
        <authorList>
            <person name="Rogerio F."/>
            <person name="Boufleur T.R."/>
            <person name="Ciampi-Guillardi M."/>
            <person name="Sukno S.A."/>
            <person name="Thon M.R."/>
            <person name="Massola Junior N.S."/>
            <person name="Baroncelli R."/>
        </authorList>
    </citation>
    <scope>NUCLEOTIDE SEQUENCE [LARGE SCALE GENOMIC DNA]</scope>
    <source>
        <strain evidence="9 10">LFN0009</strain>
    </source>
</reference>
<feature type="transmembrane region" description="Helical" evidence="7">
    <location>
        <begin position="90"/>
        <end position="110"/>
    </location>
</feature>
<protein>
    <recommendedName>
        <fullName evidence="8">Rhodopsin domain-containing protein</fullName>
    </recommendedName>
</protein>
<accession>A0A8H6JBT3</accession>
<feature type="region of interest" description="Disordered" evidence="6">
    <location>
        <begin position="298"/>
        <end position="328"/>
    </location>
</feature>
<evidence type="ECO:0000256" key="4">
    <source>
        <dbReference type="ARBA" id="ARBA00023136"/>
    </source>
</evidence>
<keyword evidence="2 7" id="KW-0812">Transmembrane</keyword>
<evidence type="ECO:0000313" key="10">
    <source>
        <dbReference type="Proteomes" id="UP000652219"/>
    </source>
</evidence>
<keyword evidence="4 7" id="KW-0472">Membrane</keyword>
<feature type="transmembrane region" description="Helical" evidence="7">
    <location>
        <begin position="54"/>
        <end position="75"/>
    </location>
</feature>
<gene>
    <name evidence="9" type="ORF">CSOJ01_06776</name>
</gene>
<evidence type="ECO:0000256" key="5">
    <source>
        <dbReference type="ARBA" id="ARBA00038359"/>
    </source>
</evidence>
<dbReference type="AlphaFoldDB" id="A0A8H6JBT3"/>
<dbReference type="GO" id="GO:0016020">
    <property type="term" value="C:membrane"/>
    <property type="evidence" value="ECO:0007669"/>
    <property type="project" value="UniProtKB-SubCell"/>
</dbReference>
<evidence type="ECO:0000313" key="9">
    <source>
        <dbReference type="EMBL" id="KAF6809721.1"/>
    </source>
</evidence>
<dbReference type="Proteomes" id="UP000652219">
    <property type="component" value="Unassembled WGS sequence"/>
</dbReference>
<evidence type="ECO:0000256" key="6">
    <source>
        <dbReference type="SAM" id="MobiDB-lite"/>
    </source>
</evidence>
<dbReference type="Pfam" id="PF20684">
    <property type="entry name" value="Fung_rhodopsin"/>
    <property type="match status" value="1"/>
</dbReference>
<dbReference type="InterPro" id="IPR049326">
    <property type="entry name" value="Rhodopsin_dom_fungi"/>
</dbReference>
<dbReference type="InterPro" id="IPR052337">
    <property type="entry name" value="SAT4-like"/>
</dbReference>
<keyword evidence="3 7" id="KW-1133">Transmembrane helix</keyword>
<comment type="caution">
    <text evidence="9">The sequence shown here is derived from an EMBL/GenBank/DDBJ whole genome shotgun (WGS) entry which is preliminary data.</text>
</comment>
<feature type="transmembrane region" description="Helical" evidence="7">
    <location>
        <begin position="131"/>
        <end position="154"/>
    </location>
</feature>
<evidence type="ECO:0000259" key="8">
    <source>
        <dbReference type="Pfam" id="PF20684"/>
    </source>
</evidence>
<evidence type="ECO:0000256" key="1">
    <source>
        <dbReference type="ARBA" id="ARBA00004141"/>
    </source>
</evidence>
<evidence type="ECO:0000256" key="7">
    <source>
        <dbReference type="SAM" id="Phobius"/>
    </source>
</evidence>
<comment type="similarity">
    <text evidence="5">Belongs to the SAT4 family.</text>
</comment>
<feature type="compositionally biased region" description="Low complexity" evidence="6">
    <location>
        <begin position="306"/>
        <end position="328"/>
    </location>
</feature>
<dbReference type="PANTHER" id="PTHR33048">
    <property type="entry name" value="PTH11-LIKE INTEGRAL MEMBRANE PROTEIN (AFU_ORTHOLOGUE AFUA_5G11245)"/>
    <property type="match status" value="1"/>
</dbReference>
<proteinExistence type="inferred from homology"/>
<comment type="subcellular location">
    <subcellularLocation>
        <location evidence="1">Membrane</location>
        <topology evidence="1">Multi-pass membrane protein</topology>
    </subcellularLocation>
</comment>
<feature type="domain" description="Rhodopsin" evidence="8">
    <location>
        <begin position="38"/>
        <end position="281"/>
    </location>
</feature>
<organism evidence="9 10">
    <name type="scientific">Colletotrichum sojae</name>
    <dbReference type="NCBI Taxonomy" id="2175907"/>
    <lineage>
        <taxon>Eukaryota</taxon>
        <taxon>Fungi</taxon>
        <taxon>Dikarya</taxon>
        <taxon>Ascomycota</taxon>
        <taxon>Pezizomycotina</taxon>
        <taxon>Sordariomycetes</taxon>
        <taxon>Hypocreomycetidae</taxon>
        <taxon>Glomerellales</taxon>
        <taxon>Glomerellaceae</taxon>
        <taxon>Colletotrichum</taxon>
        <taxon>Colletotrichum orchidearum species complex</taxon>
    </lineage>
</organism>